<dbReference type="AlphaFoldDB" id="A0A5M8QUD0"/>
<dbReference type="PANTHER" id="PTHR30069:SF57">
    <property type="entry name" value="TONB-DEPENDENT RECEPTOR"/>
    <property type="match status" value="1"/>
</dbReference>
<dbReference type="Gene3D" id="2.170.130.10">
    <property type="entry name" value="TonB-dependent receptor, plug domain"/>
    <property type="match status" value="1"/>
</dbReference>
<feature type="signal peptide" evidence="10">
    <location>
        <begin position="1"/>
        <end position="19"/>
    </location>
</feature>
<keyword evidence="2 8" id="KW-0813">Transport</keyword>
<dbReference type="GO" id="GO:0044718">
    <property type="term" value="P:siderophore transmembrane transport"/>
    <property type="evidence" value="ECO:0007669"/>
    <property type="project" value="TreeGrafter"/>
</dbReference>
<evidence type="ECO:0000313" key="15">
    <source>
        <dbReference type="Proteomes" id="UP000323866"/>
    </source>
</evidence>
<comment type="similarity">
    <text evidence="8 9">Belongs to the TonB-dependent receptor family.</text>
</comment>
<evidence type="ECO:0000256" key="5">
    <source>
        <dbReference type="ARBA" id="ARBA00023077"/>
    </source>
</evidence>
<evidence type="ECO:0000259" key="12">
    <source>
        <dbReference type="Pfam" id="PF07715"/>
    </source>
</evidence>
<dbReference type="InterPro" id="IPR000531">
    <property type="entry name" value="Beta-barrel_TonB"/>
</dbReference>
<evidence type="ECO:0000256" key="9">
    <source>
        <dbReference type="RuleBase" id="RU003357"/>
    </source>
</evidence>
<dbReference type="Proteomes" id="UP000323866">
    <property type="component" value="Unassembled WGS sequence"/>
</dbReference>
<keyword evidence="3 8" id="KW-1134">Transmembrane beta strand</keyword>
<dbReference type="Pfam" id="PF00593">
    <property type="entry name" value="TonB_dep_Rec_b-barrel"/>
    <property type="match status" value="1"/>
</dbReference>
<keyword evidence="16" id="KW-1185">Reference proteome</keyword>
<comment type="subcellular location">
    <subcellularLocation>
        <location evidence="1 8">Cell outer membrane</location>
        <topology evidence="1 8">Multi-pass membrane protein</topology>
    </subcellularLocation>
</comment>
<evidence type="ECO:0000256" key="2">
    <source>
        <dbReference type="ARBA" id="ARBA00022448"/>
    </source>
</evidence>
<gene>
    <name evidence="14" type="ORF">ACD591_14735</name>
    <name evidence="13" type="ORF">FOE74_04590</name>
</gene>
<feature type="chain" id="PRO_5024428522" evidence="10">
    <location>
        <begin position="20"/>
        <end position="752"/>
    </location>
</feature>
<dbReference type="Pfam" id="PF07715">
    <property type="entry name" value="Plug"/>
    <property type="match status" value="1"/>
</dbReference>
<dbReference type="PROSITE" id="PS52016">
    <property type="entry name" value="TONB_DEPENDENT_REC_3"/>
    <property type="match status" value="1"/>
</dbReference>
<dbReference type="PANTHER" id="PTHR30069">
    <property type="entry name" value="TONB-DEPENDENT OUTER MEMBRANE RECEPTOR"/>
    <property type="match status" value="1"/>
</dbReference>
<evidence type="ECO:0000313" key="13">
    <source>
        <dbReference type="EMBL" id="KAA6437782.1"/>
    </source>
</evidence>
<evidence type="ECO:0000256" key="6">
    <source>
        <dbReference type="ARBA" id="ARBA00023136"/>
    </source>
</evidence>
<evidence type="ECO:0000313" key="14">
    <source>
        <dbReference type="EMBL" id="MFA1772555.1"/>
    </source>
</evidence>
<evidence type="ECO:0000256" key="1">
    <source>
        <dbReference type="ARBA" id="ARBA00004571"/>
    </source>
</evidence>
<evidence type="ECO:0000313" key="16">
    <source>
        <dbReference type="Proteomes" id="UP001570846"/>
    </source>
</evidence>
<dbReference type="Proteomes" id="UP001570846">
    <property type="component" value="Unassembled WGS sequence"/>
</dbReference>
<dbReference type="Pfam" id="PF13715">
    <property type="entry name" value="CarbopepD_reg_2"/>
    <property type="match status" value="1"/>
</dbReference>
<evidence type="ECO:0000256" key="8">
    <source>
        <dbReference type="PROSITE-ProRule" id="PRU01360"/>
    </source>
</evidence>
<dbReference type="SUPFAM" id="SSF49464">
    <property type="entry name" value="Carboxypeptidase regulatory domain-like"/>
    <property type="match status" value="1"/>
</dbReference>
<feature type="domain" description="TonB-dependent receptor plug" evidence="12">
    <location>
        <begin position="119"/>
        <end position="224"/>
    </location>
</feature>
<sequence length="752" mass="84472">MRHQLLLLFTCFISLTATAQQTVVTGAVEDAQTREPLGFCNISVLNTTIGTMTDEKGRFKLSLAPDYANARLVVSFLGYQNDTLPLKAGKTQYQVNLKPSAGKLNEVVVTGTMKEMSRLESPVPVEVYTPGFFRKNPTPSLFEAVGLVNGVRPQLNCNVCNTGDIHINGMEGAYTMILIDGMPIVSSLSTVYGLNGIPNSLVERLEVVKGPAGALYGSEAMGGIINVITKSPLKAPRVSVDVFGTSWREYNTDASVKFKVGEATSLLGVNYFRYQNPEDKNEDGFTDVTLQQRISLFNKWDFARAENRQASMAVRYVYEDRWGGQMGWTRQHRGGQELYGESIYTKRWEVLGLYQLPVREKVMAQVSFNGHHQNSFYGSTPFHANQRVAFGQLYWDKQLGLRHSLLAGAALRYTHYDDNTPATATGNASIPQNQPMVTPLPGVFVQDEWTLTEKHKLLLGYRYDYDRRHGHIQSPRVAYKWAPDPKHTLRASFGTGYRVVSLFTEDHAALTGAREVVIAEALQPEESINSNLNYVFQVPAQHYLLTLDLTGFYSRFSNKIIGDFDTDPQKIIYDNLRGHAVSRGATLNLELSFYNPLKLMAGVTYLKVYQKEADAEGQLQKTVQLHAPEWAGNFLASYTFHRNYTVDLTGTWSGPMRLPVVPHDFRPEYSPWFSLVNVQVTKKVGRTWDLYGGVKNLLNFVPQNPILRSFDPFDRTADDPVTNPHGYTFDPSYNYAPLQGTRVFLGVRYTLL</sequence>
<accession>A0A5M8QUD0</accession>
<reference evidence="13 15" key="1">
    <citation type="submission" date="2019-07" db="EMBL/GenBank/DDBJ databases">
        <authorList>
            <person name="Qu J.-H."/>
        </authorList>
    </citation>
    <scope>NUCLEOTIDE SEQUENCE [LARGE SCALE GENOMIC DNA]</scope>
    <source>
        <strain evidence="13 15">MDT1-10-3</strain>
    </source>
</reference>
<protein>
    <submittedName>
        <fullName evidence="13 14">TonB-dependent receptor</fullName>
    </submittedName>
</protein>
<evidence type="ECO:0000256" key="4">
    <source>
        <dbReference type="ARBA" id="ARBA00022692"/>
    </source>
</evidence>
<keyword evidence="5 9" id="KW-0798">TonB box</keyword>
<evidence type="ECO:0000259" key="11">
    <source>
        <dbReference type="Pfam" id="PF00593"/>
    </source>
</evidence>
<dbReference type="InterPro" id="IPR008969">
    <property type="entry name" value="CarboxyPept-like_regulatory"/>
</dbReference>
<dbReference type="OrthoDB" id="1109239at2"/>
<feature type="domain" description="TonB-dependent receptor-like beta-barrel" evidence="11">
    <location>
        <begin position="268"/>
        <end position="697"/>
    </location>
</feature>
<dbReference type="Gene3D" id="2.40.170.20">
    <property type="entry name" value="TonB-dependent receptor, beta-barrel domain"/>
    <property type="match status" value="1"/>
</dbReference>
<dbReference type="InterPro" id="IPR037066">
    <property type="entry name" value="Plug_dom_sf"/>
</dbReference>
<dbReference type="GO" id="GO:0015344">
    <property type="term" value="F:siderophore uptake transmembrane transporter activity"/>
    <property type="evidence" value="ECO:0007669"/>
    <property type="project" value="TreeGrafter"/>
</dbReference>
<evidence type="ECO:0000256" key="3">
    <source>
        <dbReference type="ARBA" id="ARBA00022452"/>
    </source>
</evidence>
<dbReference type="InterPro" id="IPR039426">
    <property type="entry name" value="TonB-dep_rcpt-like"/>
</dbReference>
<dbReference type="InterPro" id="IPR012910">
    <property type="entry name" value="Plug_dom"/>
</dbReference>
<keyword evidence="6 8" id="KW-0472">Membrane</keyword>
<keyword evidence="7 8" id="KW-0998">Cell outer membrane</keyword>
<keyword evidence="13" id="KW-0675">Receptor</keyword>
<keyword evidence="10" id="KW-0732">Signal</keyword>
<comment type="caution">
    <text evidence="13">The sequence shown here is derived from an EMBL/GenBank/DDBJ whole genome shotgun (WGS) entry which is preliminary data.</text>
</comment>
<dbReference type="EMBL" id="JBGOGF010000008">
    <property type="protein sequence ID" value="MFA1772555.1"/>
    <property type="molecule type" value="Genomic_DNA"/>
</dbReference>
<dbReference type="Gene3D" id="2.60.40.1120">
    <property type="entry name" value="Carboxypeptidase-like, regulatory domain"/>
    <property type="match status" value="1"/>
</dbReference>
<dbReference type="GO" id="GO:0009279">
    <property type="term" value="C:cell outer membrane"/>
    <property type="evidence" value="ECO:0007669"/>
    <property type="project" value="UniProtKB-SubCell"/>
</dbReference>
<keyword evidence="4 8" id="KW-0812">Transmembrane</keyword>
<reference evidence="14 16" key="3">
    <citation type="submission" date="2024-08" db="EMBL/GenBank/DDBJ databases">
        <authorList>
            <person name="Wei W."/>
        </authorList>
    </citation>
    <scope>NUCLEOTIDE SEQUENCE [LARGE SCALE GENOMIC DNA]</scope>
    <source>
        <strain evidence="14 16">XU2</strain>
    </source>
</reference>
<name>A0A5M8QUD0_9BACT</name>
<organism evidence="13 15">
    <name type="scientific">Rufibacter glacialis</name>
    <dbReference type="NCBI Taxonomy" id="1259555"/>
    <lineage>
        <taxon>Bacteria</taxon>
        <taxon>Pseudomonadati</taxon>
        <taxon>Bacteroidota</taxon>
        <taxon>Cytophagia</taxon>
        <taxon>Cytophagales</taxon>
        <taxon>Hymenobacteraceae</taxon>
        <taxon>Rufibacter</taxon>
    </lineage>
</organism>
<dbReference type="SUPFAM" id="SSF56935">
    <property type="entry name" value="Porins"/>
    <property type="match status" value="1"/>
</dbReference>
<dbReference type="EMBL" id="VKKZ01000010">
    <property type="protein sequence ID" value="KAA6437782.1"/>
    <property type="molecule type" value="Genomic_DNA"/>
</dbReference>
<dbReference type="InterPro" id="IPR036942">
    <property type="entry name" value="Beta-barrel_TonB_sf"/>
</dbReference>
<reference evidence="13 15" key="2">
    <citation type="submission" date="2019-09" db="EMBL/GenBank/DDBJ databases">
        <title>A bacterium isolated from glacier soil.</title>
        <authorList>
            <person name="Liu Q."/>
        </authorList>
    </citation>
    <scope>NUCLEOTIDE SEQUENCE [LARGE SCALE GENOMIC DNA]</scope>
    <source>
        <strain evidence="13 15">MDT1-10-3</strain>
    </source>
</reference>
<evidence type="ECO:0000256" key="10">
    <source>
        <dbReference type="SAM" id="SignalP"/>
    </source>
</evidence>
<evidence type="ECO:0000256" key="7">
    <source>
        <dbReference type="ARBA" id="ARBA00023237"/>
    </source>
</evidence>
<dbReference type="RefSeq" id="WP_149097402.1">
    <property type="nucleotide sequence ID" value="NZ_BMMG01000001.1"/>
</dbReference>
<proteinExistence type="inferred from homology"/>